<dbReference type="AlphaFoldDB" id="A0A6S7IDY0"/>
<dbReference type="EMBL" id="CACRXK020008645">
    <property type="protein sequence ID" value="CAB4015253.1"/>
    <property type="molecule type" value="Genomic_DNA"/>
</dbReference>
<dbReference type="Proteomes" id="UP001152795">
    <property type="component" value="Unassembled WGS sequence"/>
</dbReference>
<feature type="non-terminal residue" evidence="1">
    <location>
        <position position="1"/>
    </location>
</feature>
<dbReference type="OrthoDB" id="5988263at2759"/>
<name>A0A6S7IDY0_PARCT</name>
<organism evidence="1 2">
    <name type="scientific">Paramuricea clavata</name>
    <name type="common">Red gorgonian</name>
    <name type="synonym">Violescent sea-whip</name>
    <dbReference type="NCBI Taxonomy" id="317549"/>
    <lineage>
        <taxon>Eukaryota</taxon>
        <taxon>Metazoa</taxon>
        <taxon>Cnidaria</taxon>
        <taxon>Anthozoa</taxon>
        <taxon>Octocorallia</taxon>
        <taxon>Malacalcyonacea</taxon>
        <taxon>Plexauridae</taxon>
        <taxon>Paramuricea</taxon>
    </lineage>
</organism>
<reference evidence="1" key="1">
    <citation type="submission" date="2020-04" db="EMBL/GenBank/DDBJ databases">
        <authorList>
            <person name="Alioto T."/>
            <person name="Alioto T."/>
            <person name="Gomez Garrido J."/>
        </authorList>
    </citation>
    <scope>NUCLEOTIDE SEQUENCE</scope>
    <source>
        <strain evidence="1">A484AB</strain>
    </source>
</reference>
<comment type="caution">
    <text evidence="1">The sequence shown here is derived from an EMBL/GenBank/DDBJ whole genome shotgun (WGS) entry which is preliminary data.</text>
</comment>
<sequence>DGFPDLYNADEVKDIPNVTGTNDGSGVIAYICDKPYFSRMIVEYNTIMGRKTKRIADGSRSNVKIPEHSTKIKVRFENMRFINTWCDVKKYDRKKKCWCEPTVPHVFTFDTPVTRTFTLEGSLYYVAVMKVTDKHYNELDIME</sequence>
<proteinExistence type="predicted"/>
<accession>A0A6S7IDY0</accession>
<gene>
    <name evidence="1" type="ORF">PACLA_8A030875</name>
</gene>
<protein>
    <submittedName>
        <fullName evidence="1">Uncharacterized protein</fullName>
    </submittedName>
</protein>
<keyword evidence="2" id="KW-1185">Reference proteome</keyword>
<evidence type="ECO:0000313" key="2">
    <source>
        <dbReference type="Proteomes" id="UP001152795"/>
    </source>
</evidence>
<evidence type="ECO:0000313" key="1">
    <source>
        <dbReference type="EMBL" id="CAB4015253.1"/>
    </source>
</evidence>